<keyword evidence="1" id="KW-0732">Signal</keyword>
<evidence type="ECO:0000313" key="2">
    <source>
        <dbReference type="EMBL" id="TQD39879.1"/>
    </source>
</evidence>
<keyword evidence="3" id="KW-1185">Reference proteome</keyword>
<feature type="chain" id="PRO_5021310982" description="DUF5666 domain-containing protein" evidence="1">
    <location>
        <begin position="25"/>
        <end position="197"/>
    </location>
</feature>
<reference evidence="2 3" key="1">
    <citation type="submission" date="2019-06" db="EMBL/GenBank/DDBJ databases">
        <title>Lysobacter alkalisoli sp. nov. isolated from saline soil.</title>
        <authorList>
            <person name="Sun J.-Q."/>
            <person name="Xu L."/>
        </authorList>
    </citation>
    <scope>NUCLEOTIDE SEQUENCE [LARGE SCALE GENOMIC DNA]</scope>
    <source>
        <strain evidence="2 3">JCM 31130</strain>
    </source>
</reference>
<comment type="caution">
    <text evidence="2">The sequence shown here is derived from an EMBL/GenBank/DDBJ whole genome shotgun (WGS) entry which is preliminary data.</text>
</comment>
<gene>
    <name evidence="2" type="ORF">FKV25_14955</name>
</gene>
<name>A0A507ZR85_9GAMM</name>
<protein>
    <recommendedName>
        <fullName evidence="4">DUF5666 domain-containing protein</fullName>
    </recommendedName>
</protein>
<proteinExistence type="predicted"/>
<dbReference type="Proteomes" id="UP000318212">
    <property type="component" value="Unassembled WGS sequence"/>
</dbReference>
<organism evidence="2 3">
    <name type="scientific">Marilutibacter aestuarii</name>
    <dbReference type="NCBI Taxonomy" id="1706195"/>
    <lineage>
        <taxon>Bacteria</taxon>
        <taxon>Pseudomonadati</taxon>
        <taxon>Pseudomonadota</taxon>
        <taxon>Gammaproteobacteria</taxon>
        <taxon>Lysobacterales</taxon>
        <taxon>Lysobacteraceae</taxon>
        <taxon>Marilutibacter</taxon>
    </lineage>
</organism>
<feature type="signal peptide" evidence="1">
    <location>
        <begin position="1"/>
        <end position="24"/>
    </location>
</feature>
<accession>A0A507ZR85</accession>
<evidence type="ECO:0000256" key="1">
    <source>
        <dbReference type="SAM" id="SignalP"/>
    </source>
</evidence>
<dbReference type="AlphaFoldDB" id="A0A507ZR85"/>
<sequence>MHARFRSAVLPCLLSAAVLMGATACNSMPPTPERQDVASMEMSVQGRVTAVDSNARLITVTDDTGRSIEIEAGPDVRNFDQIRQGDTVSVRYMTALAVGIQPAGDAKPGVYESTDDHYAKTGERPARGQTKVTTIVAPITAVDVANHTLTVLGPQGNEWTFYVEKPENQARLATLKDGDMLQVSYITALAASVDRLP</sequence>
<evidence type="ECO:0008006" key="4">
    <source>
        <dbReference type="Google" id="ProtNLM"/>
    </source>
</evidence>
<dbReference type="EMBL" id="VICE01000146">
    <property type="protein sequence ID" value="TQD39879.1"/>
    <property type="molecule type" value="Genomic_DNA"/>
</dbReference>
<dbReference type="OrthoDB" id="8684916at2"/>
<dbReference type="PROSITE" id="PS51257">
    <property type="entry name" value="PROKAR_LIPOPROTEIN"/>
    <property type="match status" value="1"/>
</dbReference>
<dbReference type="RefSeq" id="WP_141519590.1">
    <property type="nucleotide sequence ID" value="NZ_VICE01000146.1"/>
</dbReference>
<evidence type="ECO:0000313" key="3">
    <source>
        <dbReference type="Proteomes" id="UP000318212"/>
    </source>
</evidence>